<name>A0A166YI97_9HYPO</name>
<feature type="region of interest" description="Disordered" evidence="1">
    <location>
        <begin position="212"/>
        <end position="263"/>
    </location>
</feature>
<dbReference type="Proteomes" id="UP000076863">
    <property type="component" value="Unassembled WGS sequence"/>
</dbReference>
<evidence type="ECO:0000313" key="4">
    <source>
        <dbReference type="Proteomes" id="UP000076863"/>
    </source>
</evidence>
<feature type="compositionally biased region" description="Low complexity" evidence="1">
    <location>
        <begin position="99"/>
        <end position="121"/>
    </location>
</feature>
<dbReference type="OrthoDB" id="4870842at2759"/>
<feature type="region of interest" description="Disordered" evidence="1">
    <location>
        <begin position="50"/>
        <end position="143"/>
    </location>
</feature>
<proteinExistence type="predicted"/>
<accession>A0A166YI97</accession>
<feature type="compositionally biased region" description="Low complexity" evidence="1">
    <location>
        <begin position="60"/>
        <end position="77"/>
    </location>
</feature>
<keyword evidence="4" id="KW-1185">Reference proteome</keyword>
<evidence type="ECO:0000256" key="1">
    <source>
        <dbReference type="SAM" id="MobiDB-lite"/>
    </source>
</evidence>
<dbReference type="AlphaFoldDB" id="A0A166YI97"/>
<organism evidence="3 4">
    <name type="scientific">Beauveria brongniartii RCEF 3172</name>
    <dbReference type="NCBI Taxonomy" id="1081107"/>
    <lineage>
        <taxon>Eukaryota</taxon>
        <taxon>Fungi</taxon>
        <taxon>Dikarya</taxon>
        <taxon>Ascomycota</taxon>
        <taxon>Pezizomycotina</taxon>
        <taxon>Sordariomycetes</taxon>
        <taxon>Hypocreomycetidae</taxon>
        <taxon>Hypocreales</taxon>
        <taxon>Cordycipitaceae</taxon>
        <taxon>Beauveria</taxon>
        <taxon>Beauveria brongniartii</taxon>
    </lineage>
</organism>
<feature type="compositionally biased region" description="Low complexity" evidence="1">
    <location>
        <begin position="247"/>
        <end position="263"/>
    </location>
</feature>
<keyword evidence="2" id="KW-1133">Transmembrane helix</keyword>
<gene>
    <name evidence="3" type="ORF">BBO_07911</name>
</gene>
<keyword evidence="2" id="KW-0472">Membrane</keyword>
<protein>
    <submittedName>
        <fullName evidence="3">Uncharacterized protein</fullName>
    </submittedName>
</protein>
<keyword evidence="2" id="KW-0812">Transmembrane</keyword>
<sequence length="263" mass="27654">MSEALRRKIPTATGEYTNADVDILTAALHTPPPATSPSPTTAVHDRRFITLVGPPPALQPPSTQAPSTTPSPSTTTPRAHLSSTSQSRATQQPDATGISRSSNQSTSSAATETAVQSATSSIEPSQRPDKQPDSAPTPVSASGGLSRGAEAGIVIGSIALVVVLLGAVMIYYYKRKPLSKNNIFTSRNKNLVPQRTISRPFPLDMSSVNPMRQAPSVMPRPPPAVPAFSAAGRSYAPSDRPLPPIPSRQSRIGRSSSSYSRLP</sequence>
<reference evidence="3 4" key="1">
    <citation type="journal article" date="2016" name="Genome Biol. Evol.">
        <title>Divergent and convergent evolution of fungal pathogenicity.</title>
        <authorList>
            <person name="Shang Y."/>
            <person name="Xiao G."/>
            <person name="Zheng P."/>
            <person name="Cen K."/>
            <person name="Zhan S."/>
            <person name="Wang C."/>
        </authorList>
    </citation>
    <scope>NUCLEOTIDE SEQUENCE [LARGE SCALE GENOMIC DNA]</scope>
    <source>
        <strain evidence="3 4">RCEF 3172</strain>
    </source>
</reference>
<evidence type="ECO:0000313" key="3">
    <source>
        <dbReference type="EMBL" id="OAA36936.1"/>
    </source>
</evidence>
<feature type="transmembrane region" description="Helical" evidence="2">
    <location>
        <begin position="151"/>
        <end position="173"/>
    </location>
</feature>
<evidence type="ECO:0000256" key="2">
    <source>
        <dbReference type="SAM" id="Phobius"/>
    </source>
</evidence>
<dbReference type="EMBL" id="AZHA01000033">
    <property type="protein sequence ID" value="OAA36936.1"/>
    <property type="molecule type" value="Genomic_DNA"/>
</dbReference>
<feature type="compositionally biased region" description="Polar residues" evidence="1">
    <location>
        <begin position="81"/>
        <end position="94"/>
    </location>
</feature>
<comment type="caution">
    <text evidence="3">The sequence shown here is derived from an EMBL/GenBank/DDBJ whole genome shotgun (WGS) entry which is preliminary data.</text>
</comment>